<evidence type="ECO:0000313" key="6">
    <source>
        <dbReference type="EMBL" id="NMD85945.1"/>
    </source>
</evidence>
<dbReference type="SUPFAM" id="SSF88713">
    <property type="entry name" value="Glycoside hydrolase/deacetylase"/>
    <property type="match status" value="1"/>
</dbReference>
<dbReference type="GO" id="GO:0009313">
    <property type="term" value="P:oligosaccharide catabolic process"/>
    <property type="evidence" value="ECO:0007669"/>
    <property type="project" value="TreeGrafter"/>
</dbReference>
<dbReference type="SUPFAM" id="SSF88688">
    <property type="entry name" value="Families 57/38 glycoside transferase middle domain"/>
    <property type="match status" value="1"/>
</dbReference>
<accession>A0A848ARH8</accession>
<dbReference type="PANTHER" id="PTHR46017:SF1">
    <property type="entry name" value="ALPHA-MANNOSIDASE 2C1"/>
    <property type="match status" value="1"/>
</dbReference>
<comment type="similarity">
    <text evidence="1">Belongs to the glycosyl hydrolase 38 family.</text>
</comment>
<dbReference type="InterPro" id="IPR011013">
    <property type="entry name" value="Gal_mutarotase_sf_dom"/>
</dbReference>
<dbReference type="SUPFAM" id="SSF74650">
    <property type="entry name" value="Galactose mutarotase-like"/>
    <property type="match status" value="1"/>
</dbReference>
<evidence type="ECO:0000256" key="2">
    <source>
        <dbReference type="ARBA" id="ARBA00022723"/>
    </source>
</evidence>
<dbReference type="SMART" id="SM00872">
    <property type="entry name" value="Alpha-mann_mid"/>
    <property type="match status" value="1"/>
</dbReference>
<reference evidence="6 7" key="1">
    <citation type="submission" date="2020-04" db="EMBL/GenBank/DDBJ databases">
        <authorList>
            <person name="Hitch T.C.A."/>
            <person name="Wylensek D."/>
            <person name="Clavel T."/>
        </authorList>
    </citation>
    <scope>NUCLEOTIDE SEQUENCE [LARGE SCALE GENOMIC DNA]</scope>
    <source>
        <strain evidence="6 7">COR2-253-APC-1A</strain>
    </source>
</reference>
<dbReference type="InterPro" id="IPR028995">
    <property type="entry name" value="Glyco_hydro_57/38_cen_sf"/>
</dbReference>
<dbReference type="EMBL" id="JABAEW010000006">
    <property type="protein sequence ID" value="NMD85945.1"/>
    <property type="molecule type" value="Genomic_DNA"/>
</dbReference>
<protein>
    <submittedName>
        <fullName evidence="6">Glycoside hydrolase family 38</fullName>
    </submittedName>
</protein>
<dbReference type="Proteomes" id="UP000576225">
    <property type="component" value="Unassembled WGS sequence"/>
</dbReference>
<feature type="domain" description="Glycoside hydrolase family 38 central" evidence="5">
    <location>
        <begin position="269"/>
        <end position="342"/>
    </location>
</feature>
<dbReference type="InterPro" id="IPR000602">
    <property type="entry name" value="Glyco_hydro_38_N"/>
</dbReference>
<name>A0A848ARH8_9BACT</name>
<evidence type="ECO:0000256" key="3">
    <source>
        <dbReference type="ARBA" id="ARBA00022801"/>
    </source>
</evidence>
<dbReference type="Pfam" id="PF01074">
    <property type="entry name" value="Glyco_hydro_38N"/>
    <property type="match status" value="1"/>
</dbReference>
<dbReference type="InterPro" id="IPR027291">
    <property type="entry name" value="Glyco_hydro_38_N_sf"/>
</dbReference>
<dbReference type="GO" id="GO:0030246">
    <property type="term" value="F:carbohydrate binding"/>
    <property type="evidence" value="ECO:0007669"/>
    <property type="project" value="InterPro"/>
</dbReference>
<dbReference type="InterPro" id="IPR037094">
    <property type="entry name" value="Glyco_hydro_38_cen_sf"/>
</dbReference>
<evidence type="ECO:0000256" key="1">
    <source>
        <dbReference type="ARBA" id="ARBA00009792"/>
    </source>
</evidence>
<comment type="caution">
    <text evidence="6">The sequence shown here is derived from an EMBL/GenBank/DDBJ whole genome shotgun (WGS) entry which is preliminary data.</text>
</comment>
<dbReference type="Pfam" id="PF09261">
    <property type="entry name" value="Alpha-mann_mid"/>
    <property type="match status" value="1"/>
</dbReference>
<keyword evidence="3 6" id="KW-0378">Hydrolase</keyword>
<dbReference type="RefSeq" id="WP_168961845.1">
    <property type="nucleotide sequence ID" value="NZ_JABAEW010000006.1"/>
</dbReference>
<organism evidence="6 7">
    <name type="scientific">Victivallis vadensis</name>
    <dbReference type="NCBI Taxonomy" id="172901"/>
    <lineage>
        <taxon>Bacteria</taxon>
        <taxon>Pseudomonadati</taxon>
        <taxon>Lentisphaerota</taxon>
        <taxon>Lentisphaeria</taxon>
        <taxon>Victivallales</taxon>
        <taxon>Victivallaceae</taxon>
        <taxon>Victivallis</taxon>
    </lineage>
</organism>
<dbReference type="Gene3D" id="1.20.1270.50">
    <property type="entry name" value="Glycoside hydrolase family 38, central domain"/>
    <property type="match status" value="1"/>
</dbReference>
<dbReference type="Gene3D" id="3.20.110.10">
    <property type="entry name" value="Glycoside hydrolase 38, N terminal domain"/>
    <property type="match status" value="1"/>
</dbReference>
<proteinExistence type="inferred from homology"/>
<dbReference type="GO" id="GO:0006013">
    <property type="term" value="P:mannose metabolic process"/>
    <property type="evidence" value="ECO:0007669"/>
    <property type="project" value="InterPro"/>
</dbReference>
<evidence type="ECO:0000313" key="7">
    <source>
        <dbReference type="Proteomes" id="UP000576225"/>
    </source>
</evidence>
<gene>
    <name evidence="6" type="ORF">HF882_05035</name>
</gene>
<dbReference type="AlphaFoldDB" id="A0A848ARH8"/>
<evidence type="ECO:0000256" key="4">
    <source>
        <dbReference type="ARBA" id="ARBA00023295"/>
    </source>
</evidence>
<dbReference type="GO" id="GO:0046872">
    <property type="term" value="F:metal ion binding"/>
    <property type="evidence" value="ECO:0007669"/>
    <property type="project" value="UniProtKB-KW"/>
</dbReference>
<keyword evidence="4" id="KW-0326">Glycosidase</keyword>
<evidence type="ECO:0000259" key="5">
    <source>
        <dbReference type="SMART" id="SM00872"/>
    </source>
</evidence>
<sequence length="794" mass="89089">MKKIIHLLPNAHIDPVWLWDRSEGLNEGIRTCRAMVKLLEEFPGMVFNRGEAAIYAHVKKFDPELFARIRELIEQERWEIVGGNWVQTDHNMPVTEVLFRQYREGQRYFREQFGRMAVTAWAPDSFGHAAGIPEILAANGFRHFSFMRPQRLELPDDLFRWIGDGGSGLLCCRLLSYTAEREIAAGLDRLAAREEGRSRRNIGVGFGLGDHGGGTSRGQIEGALAWASAHPEFEVRFSTFRQFFAALEAEIAAGLELPEVRGELNCCLRGCYASLPRFKAHYRRTEAALLRAERIGETVAALLDCPPPELGREWRMLLFNTFHDILPGTSIERAVEQQHDQLGAVADGALEAETAMLNRLAARIDMPVPASSAKHWPEATPMLVFNPLPRPFRGVIEVEACLDYRPLYRFSREDPIVELRDADGSELPVQEIKEEHNAMKHCVWRKRVAVPVELPPTGWKLLTVAARQEPKPYPLPPGPRAECSGEYEIRNRFWRISGRPGERCAVLTAAEGSVLPLSFALYRDRFGSWGGMSEEPESFHLQELLEEWELRESRIVETGPLRAGIWLRFDGAASHLELTLRLEADSPVIRAELRAFCRDRACRLKLRLPMAGRIICDVPGAEVERGIEGQFPAVGWLKLFLPGGTAFGFAVDGAFSYDNENGFFTCGIAKRTLYAGDEIGGTLRYPELPVAGGEVKLRFLLSSDAGTIRQRAEELRMPPRVLCCWPHKGTLPAEGTLLAVEPDAVRILALSREKEAFHITLQNCSGQPVEARLSLLGRTGNIALAPWKIVQVRL</sequence>
<dbReference type="PANTHER" id="PTHR46017">
    <property type="entry name" value="ALPHA-MANNOSIDASE 2C1"/>
    <property type="match status" value="1"/>
</dbReference>
<keyword evidence="2" id="KW-0479">Metal-binding</keyword>
<dbReference type="InterPro" id="IPR011330">
    <property type="entry name" value="Glyco_hydro/deAcase_b/a-brl"/>
</dbReference>
<dbReference type="InterPro" id="IPR015341">
    <property type="entry name" value="Glyco_hydro_38_cen"/>
</dbReference>
<dbReference type="GO" id="GO:0004559">
    <property type="term" value="F:alpha-mannosidase activity"/>
    <property type="evidence" value="ECO:0007669"/>
    <property type="project" value="InterPro"/>
</dbReference>